<organism evidence="10 11">
    <name type="scientific">Gemmobacter lutimaris</name>
    <dbReference type="NCBI Taxonomy" id="2306023"/>
    <lineage>
        <taxon>Bacteria</taxon>
        <taxon>Pseudomonadati</taxon>
        <taxon>Pseudomonadota</taxon>
        <taxon>Alphaproteobacteria</taxon>
        <taxon>Rhodobacterales</taxon>
        <taxon>Paracoccaceae</taxon>
        <taxon>Gemmobacter</taxon>
    </lineage>
</organism>
<dbReference type="SUPFAM" id="SSF50969">
    <property type="entry name" value="YVTN repeat-like/Quinoprotein amine dehydrogenase"/>
    <property type="match status" value="1"/>
</dbReference>
<keyword evidence="5" id="KW-0574">Periplasm</keyword>
<dbReference type="AlphaFoldDB" id="A0A398BT79"/>
<evidence type="ECO:0000256" key="9">
    <source>
        <dbReference type="SAM" id="MobiDB-lite"/>
    </source>
</evidence>
<comment type="subcellular location">
    <subcellularLocation>
        <location evidence="1">Periplasm</location>
    </subcellularLocation>
</comment>
<evidence type="ECO:0008006" key="12">
    <source>
        <dbReference type="Google" id="ProtNLM"/>
    </source>
</evidence>
<dbReference type="Gene3D" id="2.130.10.10">
    <property type="entry name" value="YVTN repeat-like/Quinoprotein amine dehydrogenase"/>
    <property type="match status" value="1"/>
</dbReference>
<feature type="region of interest" description="Disordered" evidence="9">
    <location>
        <begin position="1"/>
        <end position="40"/>
    </location>
</feature>
<evidence type="ECO:0000256" key="6">
    <source>
        <dbReference type="ARBA" id="ARBA00022982"/>
    </source>
</evidence>
<name>A0A398BT79_9RHOB</name>
<dbReference type="InterPro" id="IPR015943">
    <property type="entry name" value="WD40/YVTN_repeat-like_dom_sf"/>
</dbReference>
<dbReference type="InterPro" id="IPR011044">
    <property type="entry name" value="Quino_amine_DH_bsu"/>
</dbReference>
<evidence type="ECO:0000256" key="8">
    <source>
        <dbReference type="PIRSR" id="PIRSR609451-50"/>
    </source>
</evidence>
<keyword evidence="4" id="KW-0732">Signal</keyword>
<dbReference type="GO" id="GO:0030058">
    <property type="term" value="F:aliphatic amine dehydrogenase activity"/>
    <property type="evidence" value="ECO:0007669"/>
    <property type="project" value="InterPro"/>
</dbReference>
<feature type="compositionally biased region" description="Polar residues" evidence="9">
    <location>
        <begin position="1"/>
        <end position="11"/>
    </location>
</feature>
<accession>A0A398BT79</accession>
<evidence type="ECO:0000256" key="1">
    <source>
        <dbReference type="ARBA" id="ARBA00004418"/>
    </source>
</evidence>
<reference evidence="10 11" key="1">
    <citation type="submission" date="2018-09" db="EMBL/GenBank/DDBJ databases">
        <title>Gemmobacter lutimaris sp. nov., a marine bacterium isolated from tidal flat.</title>
        <authorList>
            <person name="Lee D.W."/>
            <person name="Yoo Y."/>
            <person name="Kim J.-J."/>
            <person name="Kim B.S."/>
        </authorList>
    </citation>
    <scope>NUCLEOTIDE SEQUENCE [LARGE SCALE GENOMIC DNA]</scope>
    <source>
        <strain evidence="10 11">YJ-T1-11</strain>
    </source>
</reference>
<dbReference type="GO" id="GO:0042597">
    <property type="term" value="C:periplasmic space"/>
    <property type="evidence" value="ECO:0007669"/>
    <property type="project" value="UniProtKB-SubCell"/>
</dbReference>
<dbReference type="Proteomes" id="UP000266649">
    <property type="component" value="Unassembled WGS sequence"/>
</dbReference>
<keyword evidence="6" id="KW-0249">Electron transport</keyword>
<evidence type="ECO:0000256" key="3">
    <source>
        <dbReference type="ARBA" id="ARBA00022448"/>
    </source>
</evidence>
<evidence type="ECO:0000256" key="4">
    <source>
        <dbReference type="ARBA" id="ARBA00022729"/>
    </source>
</evidence>
<keyword evidence="8" id="KW-1015">Disulfide bond</keyword>
<feature type="disulfide bond" evidence="8">
    <location>
        <begin position="226"/>
        <end position="242"/>
    </location>
</feature>
<keyword evidence="3" id="KW-0813">Transport</keyword>
<evidence type="ECO:0000256" key="5">
    <source>
        <dbReference type="ARBA" id="ARBA00022764"/>
    </source>
</evidence>
<evidence type="ECO:0000313" key="10">
    <source>
        <dbReference type="EMBL" id="RID91130.1"/>
    </source>
</evidence>
<comment type="similarity">
    <text evidence="2">Belongs to the aromatic amine dehydrogenase heavy chain family.</text>
</comment>
<proteinExistence type="inferred from homology"/>
<dbReference type="EMBL" id="QXXQ01000008">
    <property type="protein sequence ID" value="RID91130.1"/>
    <property type="molecule type" value="Genomic_DNA"/>
</dbReference>
<keyword evidence="7" id="KW-0560">Oxidoreductase</keyword>
<evidence type="ECO:0000256" key="2">
    <source>
        <dbReference type="ARBA" id="ARBA00010548"/>
    </source>
</evidence>
<comment type="caution">
    <text evidence="10">The sequence shown here is derived from an EMBL/GenBank/DDBJ whole genome shotgun (WGS) entry which is preliminary data.</text>
</comment>
<sequence>MNRMDVQSLTGPNPPLSGRVASTQPILRPTPRLPAGPRRRMKPLVTSAGRQMKHHLLLSLSILAVTGSQVLAQEKDIQPETLAVEAQISEGNHIYLMDMGISGSSSIFVLNADDLSLEGNMGAGTFSQMLMSADGQSIYTGSVYMKRYTRGPIEAVIEEYDPQTLNLRREFTVSDKMAQTLSQKGALNLSADGKYMLVQNATPATSINVVDLAAGKDLVEVPTPGCWTAYPATEGLAFTTICGDGSLVKYTVGADGTVSEPAKSDKIFDADTAPIFATALRIDGKLVYISFDGKLLEVDDSGDKPVLGRTMPFATDGWAPSGYTLMAYHAASKTLFVMMHSNAADGTHKNPAEEIWAINMTSGAVVGRSAAHGETNITVSAGDTPQLIGVDHLGGLHRYDVTLGDTVSLTESAAKEGAAFFPTMIATDY</sequence>
<dbReference type="InterPro" id="IPR009451">
    <property type="entry name" value="Metamine_DH_Hvc"/>
</dbReference>
<keyword evidence="11" id="KW-1185">Reference proteome</keyword>
<evidence type="ECO:0000256" key="7">
    <source>
        <dbReference type="ARBA" id="ARBA00023002"/>
    </source>
</evidence>
<evidence type="ECO:0000313" key="11">
    <source>
        <dbReference type="Proteomes" id="UP000266649"/>
    </source>
</evidence>
<dbReference type="Pfam" id="PF06433">
    <property type="entry name" value="Me-amine-dh_H"/>
    <property type="match status" value="1"/>
</dbReference>
<gene>
    <name evidence="10" type="ORF">D2N39_14630</name>
</gene>
<protein>
    <recommendedName>
        <fullName evidence="12">Amine dehydrogenase</fullName>
    </recommendedName>
</protein>